<reference evidence="13 14" key="1">
    <citation type="submission" date="2021-03" db="EMBL/GenBank/DDBJ databases">
        <title>Fibrella sp. HMF5405 genome sequencing and assembly.</title>
        <authorList>
            <person name="Kang H."/>
            <person name="Kim H."/>
            <person name="Bae S."/>
            <person name="Joh K."/>
        </authorList>
    </citation>
    <scope>NUCLEOTIDE SEQUENCE [LARGE SCALE GENOMIC DNA]</scope>
    <source>
        <strain evidence="13 14">HMF5405</strain>
    </source>
</reference>
<keyword evidence="5" id="KW-0808">Transferase</keyword>
<dbReference type="GO" id="GO:0016301">
    <property type="term" value="F:kinase activity"/>
    <property type="evidence" value="ECO:0007669"/>
    <property type="project" value="UniProtKB-KW"/>
</dbReference>
<feature type="domain" description="HAMP" evidence="12">
    <location>
        <begin position="171"/>
        <end position="224"/>
    </location>
</feature>
<dbReference type="SMART" id="SM00387">
    <property type="entry name" value="HATPase_c"/>
    <property type="match status" value="1"/>
</dbReference>
<dbReference type="InterPro" id="IPR050428">
    <property type="entry name" value="TCS_sensor_his_kinase"/>
</dbReference>
<feature type="transmembrane region" description="Helical" evidence="10">
    <location>
        <begin position="12"/>
        <end position="34"/>
    </location>
</feature>
<evidence type="ECO:0000256" key="5">
    <source>
        <dbReference type="ARBA" id="ARBA00022679"/>
    </source>
</evidence>
<name>A0ABS3JEP1_9BACT</name>
<sequence>MSVLRPVRSIRLKIGLVFGVTFFLGFAGAALYVFNRVKEVLIQQDIRSLTQRAASLSERTSIYPLVIPLPERGEVLLLWYTTGRFKKRLYISPRFPGQGAGPSGRATAPSDTFQLARFVRQTTDGYGQLTTVVGRSNRPLARQLQQIGWLLTVTLLMSMTLSGLGAWWLSGWLLRPLRTIIDSARSVNRAEQVTPIPTPKTGDELQELAETINDMLARIRQAVDTQHNFFAAASHELRTPLSILRTEMEVAQRETISDRERLFLASHLAELRRLSRLVDDLLAMSQLRAGTLQLRAERIELDDLTLLLTERYHAPINQRQLYLAVRFDDTALSLTILADQDKLTNVLLNLLDNAVKYATPNTQLDLTILQQDETIVWSIANQTVSAVPDPSRLAREFYQADARQDGYGLGLWISHQVVRLMGGIITVAAEEGFFRVEIRFKSQPGQPPAGDRPDWYPG</sequence>
<dbReference type="SUPFAM" id="SSF55874">
    <property type="entry name" value="ATPase domain of HSP90 chaperone/DNA topoisomerase II/histidine kinase"/>
    <property type="match status" value="1"/>
</dbReference>
<dbReference type="PROSITE" id="PS50109">
    <property type="entry name" value="HIS_KIN"/>
    <property type="match status" value="1"/>
</dbReference>
<dbReference type="SUPFAM" id="SSF47384">
    <property type="entry name" value="Homodimeric domain of signal transducing histidine kinase"/>
    <property type="match status" value="1"/>
</dbReference>
<evidence type="ECO:0000256" key="7">
    <source>
        <dbReference type="ARBA" id="ARBA00022777"/>
    </source>
</evidence>
<dbReference type="InterPro" id="IPR003594">
    <property type="entry name" value="HATPase_dom"/>
</dbReference>
<comment type="subcellular location">
    <subcellularLocation>
        <location evidence="2">Membrane</location>
    </subcellularLocation>
</comment>
<dbReference type="InterPro" id="IPR003661">
    <property type="entry name" value="HisK_dim/P_dom"/>
</dbReference>
<comment type="caution">
    <text evidence="13">The sequence shown here is derived from an EMBL/GenBank/DDBJ whole genome shotgun (WGS) entry which is preliminary data.</text>
</comment>
<proteinExistence type="predicted"/>
<dbReference type="Gene3D" id="6.10.340.10">
    <property type="match status" value="1"/>
</dbReference>
<evidence type="ECO:0000313" key="14">
    <source>
        <dbReference type="Proteomes" id="UP000664628"/>
    </source>
</evidence>
<evidence type="ECO:0000256" key="2">
    <source>
        <dbReference type="ARBA" id="ARBA00004370"/>
    </source>
</evidence>
<evidence type="ECO:0000259" key="12">
    <source>
        <dbReference type="PROSITE" id="PS50885"/>
    </source>
</evidence>
<dbReference type="InterPro" id="IPR005467">
    <property type="entry name" value="His_kinase_dom"/>
</dbReference>
<gene>
    <name evidence="13" type="ORF">J2I46_07760</name>
</gene>
<keyword evidence="9" id="KW-0902">Two-component regulatory system</keyword>
<dbReference type="Pfam" id="PF00512">
    <property type="entry name" value="HisKA"/>
    <property type="match status" value="1"/>
</dbReference>
<dbReference type="SMART" id="SM00304">
    <property type="entry name" value="HAMP"/>
    <property type="match status" value="1"/>
</dbReference>
<organism evidence="13 14">
    <name type="scientific">Fibrella forsythiae</name>
    <dbReference type="NCBI Taxonomy" id="2817061"/>
    <lineage>
        <taxon>Bacteria</taxon>
        <taxon>Pseudomonadati</taxon>
        <taxon>Bacteroidota</taxon>
        <taxon>Cytophagia</taxon>
        <taxon>Cytophagales</taxon>
        <taxon>Spirosomataceae</taxon>
        <taxon>Fibrella</taxon>
    </lineage>
</organism>
<evidence type="ECO:0000256" key="3">
    <source>
        <dbReference type="ARBA" id="ARBA00012438"/>
    </source>
</evidence>
<keyword evidence="8 10" id="KW-1133">Transmembrane helix</keyword>
<protein>
    <recommendedName>
        <fullName evidence="3">histidine kinase</fullName>
        <ecNumber evidence="3">2.7.13.3</ecNumber>
    </recommendedName>
</protein>
<keyword evidence="14" id="KW-1185">Reference proteome</keyword>
<evidence type="ECO:0000313" key="13">
    <source>
        <dbReference type="EMBL" id="MBO0948468.1"/>
    </source>
</evidence>
<evidence type="ECO:0000256" key="6">
    <source>
        <dbReference type="ARBA" id="ARBA00022692"/>
    </source>
</evidence>
<dbReference type="SMART" id="SM00388">
    <property type="entry name" value="HisKA"/>
    <property type="match status" value="1"/>
</dbReference>
<keyword evidence="4" id="KW-0597">Phosphoprotein</keyword>
<dbReference type="PANTHER" id="PTHR45436:SF5">
    <property type="entry name" value="SENSOR HISTIDINE KINASE TRCS"/>
    <property type="match status" value="1"/>
</dbReference>
<accession>A0ABS3JEP1</accession>
<dbReference type="PANTHER" id="PTHR45436">
    <property type="entry name" value="SENSOR HISTIDINE KINASE YKOH"/>
    <property type="match status" value="1"/>
</dbReference>
<dbReference type="CDD" id="cd06225">
    <property type="entry name" value="HAMP"/>
    <property type="match status" value="1"/>
</dbReference>
<dbReference type="Gene3D" id="1.10.287.130">
    <property type="match status" value="1"/>
</dbReference>
<dbReference type="InterPro" id="IPR003660">
    <property type="entry name" value="HAMP_dom"/>
</dbReference>
<dbReference type="SUPFAM" id="SSF158472">
    <property type="entry name" value="HAMP domain-like"/>
    <property type="match status" value="1"/>
</dbReference>
<dbReference type="EC" id="2.7.13.3" evidence="3"/>
<evidence type="ECO:0000259" key="11">
    <source>
        <dbReference type="PROSITE" id="PS50109"/>
    </source>
</evidence>
<comment type="catalytic activity">
    <reaction evidence="1">
        <text>ATP + protein L-histidine = ADP + protein N-phospho-L-histidine.</text>
        <dbReference type="EC" id="2.7.13.3"/>
    </reaction>
</comment>
<dbReference type="Proteomes" id="UP000664628">
    <property type="component" value="Unassembled WGS sequence"/>
</dbReference>
<evidence type="ECO:0000256" key="1">
    <source>
        <dbReference type="ARBA" id="ARBA00000085"/>
    </source>
</evidence>
<dbReference type="Pfam" id="PF02518">
    <property type="entry name" value="HATPase_c"/>
    <property type="match status" value="1"/>
</dbReference>
<dbReference type="Gene3D" id="3.30.565.10">
    <property type="entry name" value="Histidine kinase-like ATPase, C-terminal domain"/>
    <property type="match status" value="1"/>
</dbReference>
<dbReference type="EMBL" id="JAFMYW010000002">
    <property type="protein sequence ID" value="MBO0948468.1"/>
    <property type="molecule type" value="Genomic_DNA"/>
</dbReference>
<keyword evidence="10" id="KW-0472">Membrane</keyword>
<dbReference type="InterPro" id="IPR036097">
    <property type="entry name" value="HisK_dim/P_sf"/>
</dbReference>
<dbReference type="PROSITE" id="PS50885">
    <property type="entry name" value="HAMP"/>
    <property type="match status" value="1"/>
</dbReference>
<evidence type="ECO:0000256" key="9">
    <source>
        <dbReference type="ARBA" id="ARBA00023012"/>
    </source>
</evidence>
<evidence type="ECO:0000256" key="8">
    <source>
        <dbReference type="ARBA" id="ARBA00022989"/>
    </source>
</evidence>
<keyword evidence="7 13" id="KW-0418">Kinase</keyword>
<feature type="transmembrane region" description="Helical" evidence="10">
    <location>
        <begin position="147"/>
        <end position="169"/>
    </location>
</feature>
<dbReference type="Pfam" id="PF00672">
    <property type="entry name" value="HAMP"/>
    <property type="match status" value="1"/>
</dbReference>
<dbReference type="CDD" id="cd00082">
    <property type="entry name" value="HisKA"/>
    <property type="match status" value="1"/>
</dbReference>
<evidence type="ECO:0000256" key="10">
    <source>
        <dbReference type="SAM" id="Phobius"/>
    </source>
</evidence>
<feature type="domain" description="Histidine kinase" evidence="11">
    <location>
        <begin position="232"/>
        <end position="444"/>
    </location>
</feature>
<dbReference type="InterPro" id="IPR036890">
    <property type="entry name" value="HATPase_C_sf"/>
</dbReference>
<evidence type="ECO:0000256" key="4">
    <source>
        <dbReference type="ARBA" id="ARBA00022553"/>
    </source>
</evidence>
<dbReference type="RefSeq" id="WP_207328438.1">
    <property type="nucleotide sequence ID" value="NZ_JAFMYW010000002.1"/>
</dbReference>
<keyword evidence="6 10" id="KW-0812">Transmembrane</keyword>